<keyword evidence="3" id="KW-1185">Reference proteome</keyword>
<dbReference type="GO" id="GO:0016887">
    <property type="term" value="F:ATP hydrolysis activity"/>
    <property type="evidence" value="ECO:0007669"/>
    <property type="project" value="InterPro"/>
</dbReference>
<dbReference type="InterPro" id="IPR012337">
    <property type="entry name" value="RNaseH-like_sf"/>
</dbReference>
<reference evidence="2 3" key="1">
    <citation type="journal article" date="2022" name="G3 (Bethesda)">
        <title>Whole-genome sequence and methylome profiling of the almond [Prunus dulcis (Mill.) D.A. Webb] cultivar 'Nonpareil'.</title>
        <authorList>
            <person name="D'Amico-Willman K.M."/>
            <person name="Ouma W.Z."/>
            <person name="Meulia T."/>
            <person name="Sideli G.M."/>
            <person name="Gradziel T.M."/>
            <person name="Fresnedo-Ramirez J."/>
        </authorList>
    </citation>
    <scope>NUCLEOTIDE SEQUENCE [LARGE SCALE GENOMIC DNA]</scope>
    <source>
        <strain evidence="2">Clone GOH B32 T37-40</strain>
    </source>
</reference>
<organism evidence="2 3">
    <name type="scientific">Prunus dulcis</name>
    <name type="common">Almond</name>
    <name type="synonym">Amygdalus dulcis</name>
    <dbReference type="NCBI Taxonomy" id="3755"/>
    <lineage>
        <taxon>Eukaryota</taxon>
        <taxon>Viridiplantae</taxon>
        <taxon>Streptophyta</taxon>
        <taxon>Embryophyta</taxon>
        <taxon>Tracheophyta</taxon>
        <taxon>Spermatophyta</taxon>
        <taxon>Magnoliopsida</taxon>
        <taxon>eudicotyledons</taxon>
        <taxon>Gunneridae</taxon>
        <taxon>Pentapetalae</taxon>
        <taxon>rosids</taxon>
        <taxon>fabids</taxon>
        <taxon>Rosales</taxon>
        <taxon>Rosaceae</taxon>
        <taxon>Amygdaloideae</taxon>
        <taxon>Amygdaleae</taxon>
        <taxon>Prunus</taxon>
    </lineage>
</organism>
<dbReference type="Pfam" id="PF00005">
    <property type="entry name" value="ABC_tran"/>
    <property type="match status" value="1"/>
</dbReference>
<dbReference type="GO" id="GO:0015074">
    <property type="term" value="P:DNA integration"/>
    <property type="evidence" value="ECO:0007669"/>
    <property type="project" value="InterPro"/>
</dbReference>
<dbReference type="EMBL" id="JAJFAZ020000001">
    <property type="protein sequence ID" value="KAI5352184.1"/>
    <property type="molecule type" value="Genomic_DNA"/>
</dbReference>
<dbReference type="GO" id="GO:0042626">
    <property type="term" value="F:ATPase-coupled transmembrane transporter activity"/>
    <property type="evidence" value="ECO:0007669"/>
    <property type="project" value="TreeGrafter"/>
</dbReference>
<dbReference type="CDD" id="cd00267">
    <property type="entry name" value="ABC_ATPase"/>
    <property type="match status" value="1"/>
</dbReference>
<dbReference type="InterPro" id="IPR013103">
    <property type="entry name" value="RVT_2"/>
</dbReference>
<dbReference type="PANTHER" id="PTHR24222">
    <property type="entry name" value="ABC TRANSPORTER B FAMILY"/>
    <property type="match status" value="1"/>
</dbReference>
<dbReference type="Gene3D" id="3.40.50.300">
    <property type="entry name" value="P-loop containing nucleotide triphosphate hydrolases"/>
    <property type="match status" value="2"/>
</dbReference>
<evidence type="ECO:0000259" key="1">
    <source>
        <dbReference type="PROSITE" id="PS50994"/>
    </source>
</evidence>
<dbReference type="InterPro" id="IPR043502">
    <property type="entry name" value="DNA/RNA_pol_sf"/>
</dbReference>
<dbReference type="SUPFAM" id="SSF56672">
    <property type="entry name" value="DNA/RNA polymerases"/>
    <property type="match status" value="1"/>
</dbReference>
<dbReference type="InterPro" id="IPR001584">
    <property type="entry name" value="Integrase_cat-core"/>
</dbReference>
<evidence type="ECO:0000313" key="3">
    <source>
        <dbReference type="Proteomes" id="UP001054821"/>
    </source>
</evidence>
<dbReference type="InterPro" id="IPR039421">
    <property type="entry name" value="Type_1_exporter"/>
</dbReference>
<dbReference type="Proteomes" id="UP001054821">
    <property type="component" value="Chromosome 1"/>
</dbReference>
<gene>
    <name evidence="2" type="ORF">L3X38_005075</name>
</gene>
<name>A0AAD4ZQ92_PRUDU</name>
<comment type="caution">
    <text evidence="2">The sequence shown here is derived from an EMBL/GenBank/DDBJ whole genome shotgun (WGS) entry which is preliminary data.</text>
</comment>
<dbReference type="PANTHER" id="PTHR24222:SF48">
    <property type="entry name" value="ABC TRANSPORTER B FAMILY MEMBER 15"/>
    <property type="match status" value="1"/>
</dbReference>
<dbReference type="Pfam" id="PF07727">
    <property type="entry name" value="RVT_2"/>
    <property type="match status" value="1"/>
</dbReference>
<feature type="domain" description="Integrase catalytic" evidence="1">
    <location>
        <begin position="80"/>
        <end position="178"/>
    </location>
</feature>
<dbReference type="SUPFAM" id="SSF53098">
    <property type="entry name" value="Ribonuclease H-like"/>
    <property type="match status" value="1"/>
</dbReference>
<sequence>MGLVNQEPVLFATSIKENILFGKEGAAMEHVISAAKTTNAHDFIVKLADGYDTQVGQFGVQLSGGQKQRVAIARALLRNPRILLLDEATSALDAQSESVVHQLGIHQRFLCPHTPQQNGLAKRKHRHIATMIRTHNLWVEAALTAVHLINLLPTPNLQWDTPYNRLFQYPSSYSHLRVFGCSCFPYLGPYTENKLTNCILIVFSLDTVLTTKVSSSLEFMDIEFHPILPSSAHVPTSITPTADSDSDSDSQPYGTSLATKHPEWRDAMTEEINALLKNHTWFLVPSSPSQNLVGCKWVFWIKRQSDGSIERYKARLVAKGFHQCLGIDYAETFSHVVKPTTIHTVLSLAVSRVYSISLLLAPDISFAVNTVAQFMSAPLTTILVAAKRILRYIKGIIDLGLTFTLQTAAARLSVYSDANWAGCPDSHWSTTGYVITLGTNLISWCSKKQPTVSRSSTESEYHALSHACAETTWLCSLLHELGVSLRFPVQLFCDNLSTTYMAANPVFHARTRHIELDYHFVREKVARGSHQVCFVPSVDQPADLFKKALHKPRHQHMSSKLVHPVTPSLCVGGQGGGGGAAGFGAIQAFPIAWDQLPQFTSKKNYRESEVRRAASLANAYEFISVLETLVQEALDKMMVGRTCVVVAHPLSTIQRADSISVIENGRVVEQGSHNELLAIGRGGAYLLSFKTATLLNS</sequence>
<protein>
    <recommendedName>
        <fullName evidence="1">Integrase catalytic domain-containing protein</fullName>
    </recommendedName>
</protein>
<dbReference type="SUPFAM" id="SSF52540">
    <property type="entry name" value="P-loop containing nucleoside triphosphate hydrolases"/>
    <property type="match status" value="2"/>
</dbReference>
<dbReference type="CDD" id="cd09272">
    <property type="entry name" value="RNase_HI_RT_Ty1"/>
    <property type="match status" value="1"/>
</dbReference>
<dbReference type="GO" id="GO:0005886">
    <property type="term" value="C:plasma membrane"/>
    <property type="evidence" value="ECO:0007669"/>
    <property type="project" value="TreeGrafter"/>
</dbReference>
<evidence type="ECO:0000313" key="2">
    <source>
        <dbReference type="EMBL" id="KAI5352184.1"/>
    </source>
</evidence>
<accession>A0AAD4ZQ92</accession>
<proteinExistence type="predicted"/>
<dbReference type="InterPro" id="IPR003439">
    <property type="entry name" value="ABC_transporter-like_ATP-bd"/>
</dbReference>
<dbReference type="PROSITE" id="PS50994">
    <property type="entry name" value="INTEGRASE"/>
    <property type="match status" value="1"/>
</dbReference>
<dbReference type="InterPro" id="IPR027417">
    <property type="entry name" value="P-loop_NTPase"/>
</dbReference>
<dbReference type="GO" id="GO:0005524">
    <property type="term" value="F:ATP binding"/>
    <property type="evidence" value="ECO:0007669"/>
    <property type="project" value="InterPro"/>
</dbReference>
<dbReference type="AlphaFoldDB" id="A0AAD4ZQ92"/>